<comment type="caution">
    <text evidence="2">The sequence shown here is derived from an EMBL/GenBank/DDBJ whole genome shotgun (WGS) entry which is preliminary data.</text>
</comment>
<dbReference type="InterPro" id="IPR000595">
    <property type="entry name" value="cNMP-bd_dom"/>
</dbReference>
<organism evidence="2 3">
    <name type="scientific">Flammeovirga aprica JL-4</name>
    <dbReference type="NCBI Taxonomy" id="694437"/>
    <lineage>
        <taxon>Bacteria</taxon>
        <taxon>Pseudomonadati</taxon>
        <taxon>Bacteroidota</taxon>
        <taxon>Cytophagia</taxon>
        <taxon>Cytophagales</taxon>
        <taxon>Flammeovirgaceae</taxon>
        <taxon>Flammeovirga</taxon>
    </lineage>
</organism>
<sequence>MQNLLTTITEKIEVNTNLTMALHSAFQKIKVQKGEAILEEDTTARFLYFIDKGVLHNYYYHDGKQISSWFYTENHFITAWYSFYAQQPSFEAIECLEDCELYRISYTDYQKLILEFPEFNTLVMDDLG</sequence>
<keyword evidence="3" id="KW-1185">Reference proteome</keyword>
<dbReference type="EMBL" id="JABANE010000163">
    <property type="protein sequence ID" value="NME72466.1"/>
    <property type="molecule type" value="Genomic_DNA"/>
</dbReference>
<reference evidence="2 3" key="1">
    <citation type="submission" date="2020-04" db="EMBL/GenBank/DDBJ databases">
        <title>Flammeovirga sp. SR4, a novel species isolated from seawater.</title>
        <authorList>
            <person name="Wang X."/>
        </authorList>
    </citation>
    <scope>NUCLEOTIDE SEQUENCE [LARGE SCALE GENOMIC DNA]</scope>
    <source>
        <strain evidence="2 3">ATCC 23126</strain>
    </source>
</reference>
<dbReference type="Pfam" id="PF00027">
    <property type="entry name" value="cNMP_binding"/>
    <property type="match status" value="1"/>
</dbReference>
<dbReference type="AlphaFoldDB" id="A0A7X9S139"/>
<evidence type="ECO:0000313" key="3">
    <source>
        <dbReference type="Proteomes" id="UP000576082"/>
    </source>
</evidence>
<proteinExistence type="predicted"/>
<dbReference type="RefSeq" id="WP_169660656.1">
    <property type="nucleotide sequence ID" value="NZ_JABANE010000163.1"/>
</dbReference>
<dbReference type="InterPro" id="IPR014710">
    <property type="entry name" value="RmlC-like_jellyroll"/>
</dbReference>
<protein>
    <submittedName>
        <fullName evidence="2">Crp/Fnr family transcriptional regulator</fullName>
    </submittedName>
</protein>
<name>A0A7X9S139_9BACT</name>
<dbReference type="SUPFAM" id="SSF51206">
    <property type="entry name" value="cAMP-binding domain-like"/>
    <property type="match status" value="1"/>
</dbReference>
<dbReference type="Proteomes" id="UP000576082">
    <property type="component" value="Unassembled WGS sequence"/>
</dbReference>
<feature type="domain" description="Cyclic nucleotide-binding" evidence="1">
    <location>
        <begin position="29"/>
        <end position="114"/>
    </location>
</feature>
<dbReference type="CDD" id="cd00038">
    <property type="entry name" value="CAP_ED"/>
    <property type="match status" value="1"/>
</dbReference>
<accession>A0A7X9S139</accession>
<dbReference type="InterPro" id="IPR018490">
    <property type="entry name" value="cNMP-bd_dom_sf"/>
</dbReference>
<dbReference type="Gene3D" id="2.60.120.10">
    <property type="entry name" value="Jelly Rolls"/>
    <property type="match status" value="1"/>
</dbReference>
<gene>
    <name evidence="2" type="ORF">HHU12_31180</name>
</gene>
<evidence type="ECO:0000313" key="2">
    <source>
        <dbReference type="EMBL" id="NME72466.1"/>
    </source>
</evidence>
<evidence type="ECO:0000259" key="1">
    <source>
        <dbReference type="Pfam" id="PF00027"/>
    </source>
</evidence>